<dbReference type="AlphaFoldDB" id="A0A6L9W6J4"/>
<name>A0A6L9W6J4_9ACTN</name>
<proteinExistence type="predicted"/>
<evidence type="ECO:0000313" key="2">
    <source>
        <dbReference type="EMBL" id="NEK87429.1"/>
    </source>
</evidence>
<keyword evidence="1" id="KW-1133">Transmembrane helix</keyword>
<accession>A0A6L9W6J4</accession>
<sequence>MSATAGNTGADRQGMTWPQMLALAFGAIYLLIGIIGFFITGFDDFFAHDTNETLLGFEINGMHNVVHILIGAAGLALHRTLSGARTYGWLLAIGYGAAFVYGLIAIGETWDFLSINAADNVLHIVTAIVGLVIALGPVRDAVTGRTRA</sequence>
<protein>
    <submittedName>
        <fullName evidence="2">DUF4383 domain-containing protein</fullName>
    </submittedName>
</protein>
<feature type="transmembrane region" description="Helical" evidence="1">
    <location>
        <begin position="59"/>
        <end position="77"/>
    </location>
</feature>
<comment type="caution">
    <text evidence="2">The sequence shown here is derived from an EMBL/GenBank/DDBJ whole genome shotgun (WGS) entry which is preliminary data.</text>
</comment>
<dbReference type="EMBL" id="JAAGWG010000032">
    <property type="protein sequence ID" value="NEK87429.1"/>
    <property type="molecule type" value="Genomic_DNA"/>
</dbReference>
<keyword evidence="1" id="KW-0472">Membrane</keyword>
<evidence type="ECO:0000256" key="1">
    <source>
        <dbReference type="SAM" id="Phobius"/>
    </source>
</evidence>
<feature type="transmembrane region" description="Helical" evidence="1">
    <location>
        <begin position="89"/>
        <end position="106"/>
    </location>
</feature>
<feature type="transmembrane region" description="Helical" evidence="1">
    <location>
        <begin position="121"/>
        <end position="138"/>
    </location>
</feature>
<dbReference type="Proteomes" id="UP000479241">
    <property type="component" value="Unassembled WGS sequence"/>
</dbReference>
<evidence type="ECO:0000313" key="3">
    <source>
        <dbReference type="Proteomes" id="UP000479241"/>
    </source>
</evidence>
<reference evidence="2 3" key="1">
    <citation type="submission" date="2019-12" db="EMBL/GenBank/DDBJ databases">
        <title>the WGS of Blastococcus saxobsidens 67B17.</title>
        <authorList>
            <person name="Jiang Z."/>
        </authorList>
    </citation>
    <scope>NUCLEOTIDE SEQUENCE [LARGE SCALE GENOMIC DNA]</scope>
    <source>
        <strain evidence="2 3">67B17</strain>
    </source>
</reference>
<keyword evidence="1" id="KW-0812">Transmembrane</keyword>
<organism evidence="2 3">
    <name type="scientific">Blastococcus saxobsidens</name>
    <dbReference type="NCBI Taxonomy" id="138336"/>
    <lineage>
        <taxon>Bacteria</taxon>
        <taxon>Bacillati</taxon>
        <taxon>Actinomycetota</taxon>
        <taxon>Actinomycetes</taxon>
        <taxon>Geodermatophilales</taxon>
        <taxon>Geodermatophilaceae</taxon>
        <taxon>Blastococcus</taxon>
    </lineage>
</organism>
<feature type="transmembrane region" description="Helical" evidence="1">
    <location>
        <begin position="20"/>
        <end position="39"/>
    </location>
</feature>
<dbReference type="Pfam" id="PF14325">
    <property type="entry name" value="DUF4383"/>
    <property type="match status" value="1"/>
</dbReference>
<gene>
    <name evidence="2" type="ORF">GCU60_16945</name>
</gene>